<feature type="transmembrane region" description="Helical" evidence="5">
    <location>
        <begin position="270"/>
        <end position="293"/>
    </location>
</feature>
<evidence type="ECO:0000256" key="5">
    <source>
        <dbReference type="SAM" id="Phobius"/>
    </source>
</evidence>
<reference evidence="7 8" key="1">
    <citation type="submission" date="2011-11" db="EMBL/GenBank/DDBJ databases">
        <title>Whole genome shotgun sequence of Gordonia amarae NBRC 15530.</title>
        <authorList>
            <person name="Takarada H."/>
            <person name="Hosoyama A."/>
            <person name="Tsuchikane K."/>
            <person name="Katsumata H."/>
            <person name="Yamazaki S."/>
            <person name="Fujita N."/>
        </authorList>
    </citation>
    <scope>NUCLEOTIDE SEQUENCE [LARGE SCALE GENOMIC DNA]</scope>
    <source>
        <strain evidence="7 8">NBRC 15530</strain>
    </source>
</reference>
<comment type="caution">
    <text evidence="7">The sequence shown here is derived from an EMBL/GenBank/DDBJ whole genome shotgun (WGS) entry which is preliminary data.</text>
</comment>
<sequence length="601" mass="62880">MSDGNGARPVFGQLGRWGRGSAGRGLLGVAAPPWLAGYRVRWLGRDVLAGVTLAAIAIPECLGYGAIAQVPVVAGLYTIILPTIVFALIGSSRLMVVGADSATAALLSSGIAGLGVAGLRAGSDEWLQWACLIALVTGAMLFAAWILRLGFLGDFLSTAVLTGFLTGTAITVMTGQLPTMLGISDGRDDQIWNRWWEIARGIDDIDWWNALFAAIALLVLVVGKRFAPRLPIPFVLVVAAIAAVWIFGWGDDVEVVGDVKAGLPELGLPTGLGFADIATAATVAFGCTIVILAQSAATARGFAQRRGESADVNRDILGLAGANVTAGLSGTFVVNGSPTKTEVLDEQKARSQVANLTMAVATLLVVTLLSDALGQLPHAVLGAIVFVVAAKLIDVREFVRIGRVRKSELGVAVFAAVVVIVFGVQTGIVTAMAVSLLALIRRQYHPERFVIGVNDRGTRSFLPARPGLQSLSGLIIFRYDADLFYANASRFSEDVQGLLRSAPTPVRWLVLDCTAIGDVDYSASTMLGSLIDYVHSHGAHFVLAGVDPELQSALLTEGVLAGLDPDHVFGSVGGAVRAYRAAYPHADSASPDDGAPHGTVE</sequence>
<feature type="transmembrane region" description="Helical" evidence="5">
    <location>
        <begin position="413"/>
        <end position="440"/>
    </location>
</feature>
<dbReference type="AlphaFoldDB" id="G7GJZ6"/>
<evidence type="ECO:0000256" key="2">
    <source>
        <dbReference type="ARBA" id="ARBA00022692"/>
    </source>
</evidence>
<feature type="transmembrane region" description="Helical" evidence="5">
    <location>
        <begin position="205"/>
        <end position="223"/>
    </location>
</feature>
<dbReference type="PROSITE" id="PS50801">
    <property type="entry name" value="STAS"/>
    <property type="match status" value="1"/>
</dbReference>
<name>G7GJZ6_9ACTN</name>
<evidence type="ECO:0000313" key="8">
    <source>
        <dbReference type="Proteomes" id="UP000006023"/>
    </source>
</evidence>
<evidence type="ECO:0000256" key="1">
    <source>
        <dbReference type="ARBA" id="ARBA00004141"/>
    </source>
</evidence>
<protein>
    <submittedName>
        <fullName evidence="7">Putative sulfate transporter</fullName>
    </submittedName>
</protein>
<accession>G7GJZ6</accession>
<keyword evidence="4 5" id="KW-0472">Membrane</keyword>
<keyword evidence="8" id="KW-1185">Reference proteome</keyword>
<dbReference type="GO" id="GO:0055085">
    <property type="term" value="P:transmembrane transport"/>
    <property type="evidence" value="ECO:0007669"/>
    <property type="project" value="InterPro"/>
</dbReference>
<dbReference type="InterPro" id="IPR011547">
    <property type="entry name" value="SLC26A/SulP_dom"/>
</dbReference>
<dbReference type="PANTHER" id="PTHR11814">
    <property type="entry name" value="SULFATE TRANSPORTER"/>
    <property type="match status" value="1"/>
</dbReference>
<keyword evidence="2 5" id="KW-0812">Transmembrane</keyword>
<feature type="transmembrane region" description="Helical" evidence="5">
    <location>
        <begin position="230"/>
        <end position="250"/>
    </location>
</feature>
<dbReference type="InterPro" id="IPR001902">
    <property type="entry name" value="SLC26A/SulP_fam"/>
</dbReference>
<feature type="transmembrane region" description="Helical" evidence="5">
    <location>
        <begin position="102"/>
        <end position="120"/>
    </location>
</feature>
<feature type="domain" description="STAS" evidence="6">
    <location>
        <begin position="464"/>
        <end position="579"/>
    </location>
</feature>
<dbReference type="STRING" id="1075090.GOAMR_07_00090"/>
<dbReference type="Gene3D" id="3.30.750.24">
    <property type="entry name" value="STAS domain"/>
    <property type="match status" value="1"/>
</dbReference>
<dbReference type="Pfam" id="PF00916">
    <property type="entry name" value="Sulfate_transp"/>
    <property type="match status" value="1"/>
</dbReference>
<evidence type="ECO:0000256" key="3">
    <source>
        <dbReference type="ARBA" id="ARBA00022989"/>
    </source>
</evidence>
<dbReference type="InterPro" id="IPR002645">
    <property type="entry name" value="STAS_dom"/>
</dbReference>
<dbReference type="EMBL" id="BAED01000007">
    <property type="protein sequence ID" value="GAB03921.1"/>
    <property type="molecule type" value="Genomic_DNA"/>
</dbReference>
<dbReference type="Proteomes" id="UP000006023">
    <property type="component" value="Unassembled WGS sequence"/>
</dbReference>
<evidence type="ECO:0000259" key="6">
    <source>
        <dbReference type="PROSITE" id="PS50801"/>
    </source>
</evidence>
<dbReference type="InterPro" id="IPR036513">
    <property type="entry name" value="STAS_dom_sf"/>
</dbReference>
<dbReference type="eggNOG" id="COG0659">
    <property type="taxonomic scope" value="Bacteria"/>
</dbReference>
<feature type="transmembrane region" description="Helical" evidence="5">
    <location>
        <begin position="126"/>
        <end position="147"/>
    </location>
</feature>
<gene>
    <name evidence="7" type="ORF">GOAMR_07_00090</name>
</gene>
<comment type="subcellular location">
    <subcellularLocation>
        <location evidence="1">Membrane</location>
        <topology evidence="1">Multi-pass membrane protein</topology>
    </subcellularLocation>
</comment>
<feature type="transmembrane region" description="Helical" evidence="5">
    <location>
        <begin position="73"/>
        <end position="90"/>
    </location>
</feature>
<dbReference type="SUPFAM" id="SSF52091">
    <property type="entry name" value="SpoIIaa-like"/>
    <property type="match status" value="1"/>
</dbReference>
<feature type="transmembrane region" description="Helical" evidence="5">
    <location>
        <begin position="159"/>
        <end position="177"/>
    </location>
</feature>
<dbReference type="Pfam" id="PF01740">
    <property type="entry name" value="STAS"/>
    <property type="match status" value="1"/>
</dbReference>
<feature type="transmembrane region" description="Helical" evidence="5">
    <location>
        <begin position="353"/>
        <end position="370"/>
    </location>
</feature>
<evidence type="ECO:0000256" key="4">
    <source>
        <dbReference type="ARBA" id="ARBA00023136"/>
    </source>
</evidence>
<proteinExistence type="predicted"/>
<dbReference type="CDD" id="cd07042">
    <property type="entry name" value="STAS_SulP_like_sulfate_transporter"/>
    <property type="match status" value="1"/>
</dbReference>
<feature type="transmembrane region" description="Helical" evidence="5">
    <location>
        <begin position="376"/>
        <end position="393"/>
    </location>
</feature>
<organism evidence="7 8">
    <name type="scientific">Gordonia amarae NBRC 15530</name>
    <dbReference type="NCBI Taxonomy" id="1075090"/>
    <lineage>
        <taxon>Bacteria</taxon>
        <taxon>Bacillati</taxon>
        <taxon>Actinomycetota</taxon>
        <taxon>Actinomycetes</taxon>
        <taxon>Mycobacteriales</taxon>
        <taxon>Gordoniaceae</taxon>
        <taxon>Gordonia</taxon>
    </lineage>
</organism>
<dbReference type="GO" id="GO:0016020">
    <property type="term" value="C:membrane"/>
    <property type="evidence" value="ECO:0007669"/>
    <property type="project" value="UniProtKB-SubCell"/>
</dbReference>
<evidence type="ECO:0000313" key="7">
    <source>
        <dbReference type="EMBL" id="GAB03921.1"/>
    </source>
</evidence>
<keyword evidence="3 5" id="KW-1133">Transmembrane helix</keyword>